<feature type="transmembrane region" description="Helical" evidence="7">
    <location>
        <begin position="189"/>
        <end position="208"/>
    </location>
</feature>
<keyword evidence="3" id="KW-1003">Cell membrane</keyword>
<feature type="transmembrane region" description="Helical" evidence="7">
    <location>
        <begin position="90"/>
        <end position="108"/>
    </location>
</feature>
<feature type="transmembrane region" description="Helical" evidence="7">
    <location>
        <begin position="376"/>
        <end position="401"/>
    </location>
</feature>
<dbReference type="Gene3D" id="1.20.1250.20">
    <property type="entry name" value="MFS general substrate transporter like domains"/>
    <property type="match status" value="2"/>
</dbReference>
<sequence length="467" mass="49463">MADHPTLEAQIKNRRRAVLASYLGTTLEYYDFLLYGVAAAIVFPHIFFVNMDPTAATLSAFATLAAGYFARPVGAVIFGHFGDRLGRKKILMITLMLMGGASVLIGLLPTYQQIGILAPIALVVLRLVQGFAIGGEWGGATLMSMEHAKPGGRGLAVSIVASGGPSGAVLGTMIMMLFSKLPNEQFLDWGWRVPFLLSALLVVLGVVIRMKLEETPEFEEARKKRLASGKKVSVLPVVTVFRHNRAEVLSGVIGGLAPLAFATFAAAFLLNYAVTVGHTRTDALLAMTVANLLHIFTMPCFGALSDRYGRRPLLITGALLGAALTWPIFLLVNEGSLGGLILALILALPLVQAMMGGPVNTWMGEKFAADVRYSGIAVTFQLASTIGSGTAPLIASGLLAMRGGTDPVLVAVFFGSLCLVSAVAYWFSAERFDQELPVHTAGTDEAIEAAAEAEALRGLQADKARAG</sequence>
<evidence type="ECO:0000256" key="1">
    <source>
        <dbReference type="ARBA" id="ARBA00004651"/>
    </source>
</evidence>
<evidence type="ECO:0000256" key="3">
    <source>
        <dbReference type="ARBA" id="ARBA00022475"/>
    </source>
</evidence>
<evidence type="ECO:0000313" key="9">
    <source>
        <dbReference type="EMBL" id="MFC5458751.1"/>
    </source>
</evidence>
<comment type="caution">
    <text evidence="9">The sequence shown here is derived from an EMBL/GenBank/DDBJ whole genome shotgun (WGS) entry which is preliminary data.</text>
</comment>
<dbReference type="InterPro" id="IPR036259">
    <property type="entry name" value="MFS_trans_sf"/>
</dbReference>
<keyword evidence="4 7" id="KW-0812">Transmembrane</keyword>
<dbReference type="Pfam" id="PF07690">
    <property type="entry name" value="MFS_1"/>
    <property type="match status" value="1"/>
</dbReference>
<feature type="transmembrane region" description="Helical" evidence="7">
    <location>
        <begin position="313"/>
        <end position="331"/>
    </location>
</feature>
<evidence type="ECO:0000256" key="5">
    <source>
        <dbReference type="ARBA" id="ARBA00022989"/>
    </source>
</evidence>
<gene>
    <name evidence="9" type="ORF">ACFPN5_02865</name>
</gene>
<feature type="transmembrane region" description="Helical" evidence="7">
    <location>
        <begin position="114"/>
        <end position="134"/>
    </location>
</feature>
<feature type="transmembrane region" description="Helical" evidence="7">
    <location>
        <begin position="248"/>
        <end position="271"/>
    </location>
</feature>
<dbReference type="PANTHER" id="PTHR43045">
    <property type="entry name" value="SHIKIMATE TRANSPORTER"/>
    <property type="match status" value="1"/>
</dbReference>
<keyword evidence="2" id="KW-0813">Transport</keyword>
<dbReference type="SUPFAM" id="SSF103473">
    <property type="entry name" value="MFS general substrate transporter"/>
    <property type="match status" value="1"/>
</dbReference>
<comment type="subcellular location">
    <subcellularLocation>
        <location evidence="1">Cell membrane</location>
        <topology evidence="1">Multi-pass membrane protein</topology>
    </subcellularLocation>
</comment>
<evidence type="ECO:0000256" key="4">
    <source>
        <dbReference type="ARBA" id="ARBA00022692"/>
    </source>
</evidence>
<feature type="transmembrane region" description="Helical" evidence="7">
    <location>
        <begin position="283"/>
        <end position="301"/>
    </location>
</feature>
<dbReference type="EMBL" id="JBHSMU010000004">
    <property type="protein sequence ID" value="MFC5458751.1"/>
    <property type="molecule type" value="Genomic_DNA"/>
</dbReference>
<dbReference type="InterPro" id="IPR011701">
    <property type="entry name" value="MFS"/>
</dbReference>
<reference evidence="10" key="1">
    <citation type="journal article" date="2019" name="Int. J. Syst. Evol. Microbiol.">
        <title>The Global Catalogue of Microorganisms (GCM) 10K type strain sequencing project: providing services to taxonomists for standard genome sequencing and annotation.</title>
        <authorList>
            <consortium name="The Broad Institute Genomics Platform"/>
            <consortium name="The Broad Institute Genome Sequencing Center for Infectious Disease"/>
            <person name="Wu L."/>
            <person name="Ma J."/>
        </authorList>
    </citation>
    <scope>NUCLEOTIDE SEQUENCE [LARGE SCALE GENOMIC DNA]</scope>
    <source>
        <strain evidence="10">KACC 12649</strain>
    </source>
</reference>
<dbReference type="RefSeq" id="WP_379779915.1">
    <property type="nucleotide sequence ID" value="NZ_JBHSMU010000004.1"/>
</dbReference>
<keyword evidence="10" id="KW-1185">Reference proteome</keyword>
<organism evidence="9 10">
    <name type="scientific">Massilia niabensis</name>
    <dbReference type="NCBI Taxonomy" id="544910"/>
    <lineage>
        <taxon>Bacteria</taxon>
        <taxon>Pseudomonadati</taxon>
        <taxon>Pseudomonadota</taxon>
        <taxon>Betaproteobacteria</taxon>
        <taxon>Burkholderiales</taxon>
        <taxon>Oxalobacteraceae</taxon>
        <taxon>Telluria group</taxon>
        <taxon>Massilia</taxon>
    </lineage>
</organism>
<dbReference type="Proteomes" id="UP001596050">
    <property type="component" value="Unassembled WGS sequence"/>
</dbReference>
<accession>A0ABW0L1M8</accession>
<feature type="transmembrane region" description="Helical" evidence="7">
    <location>
        <begin position="55"/>
        <end position="78"/>
    </location>
</feature>
<protein>
    <submittedName>
        <fullName evidence="9">MFS transporter</fullName>
    </submittedName>
</protein>
<evidence type="ECO:0000256" key="2">
    <source>
        <dbReference type="ARBA" id="ARBA00022448"/>
    </source>
</evidence>
<feature type="transmembrane region" description="Helical" evidence="7">
    <location>
        <begin position="155"/>
        <end position="177"/>
    </location>
</feature>
<dbReference type="InterPro" id="IPR020846">
    <property type="entry name" value="MFS_dom"/>
</dbReference>
<evidence type="ECO:0000259" key="8">
    <source>
        <dbReference type="PROSITE" id="PS50850"/>
    </source>
</evidence>
<keyword evidence="5 7" id="KW-1133">Transmembrane helix</keyword>
<dbReference type="PROSITE" id="PS50850">
    <property type="entry name" value="MFS"/>
    <property type="match status" value="1"/>
</dbReference>
<dbReference type="PANTHER" id="PTHR43045:SF1">
    <property type="entry name" value="SHIKIMATE TRANSPORTER"/>
    <property type="match status" value="1"/>
</dbReference>
<evidence type="ECO:0000256" key="7">
    <source>
        <dbReference type="SAM" id="Phobius"/>
    </source>
</evidence>
<name>A0ABW0L1M8_9BURK</name>
<feature type="domain" description="Major facilitator superfamily (MFS) profile" evidence="8">
    <location>
        <begin position="17"/>
        <end position="433"/>
    </location>
</feature>
<proteinExistence type="predicted"/>
<evidence type="ECO:0000313" key="10">
    <source>
        <dbReference type="Proteomes" id="UP001596050"/>
    </source>
</evidence>
<feature type="transmembrane region" description="Helical" evidence="7">
    <location>
        <begin position="337"/>
        <end position="355"/>
    </location>
</feature>
<keyword evidence="6 7" id="KW-0472">Membrane</keyword>
<dbReference type="CDD" id="cd17369">
    <property type="entry name" value="MFS_ShiA_like"/>
    <property type="match status" value="1"/>
</dbReference>
<feature type="transmembrane region" description="Helical" evidence="7">
    <location>
        <begin position="407"/>
        <end position="427"/>
    </location>
</feature>
<evidence type="ECO:0000256" key="6">
    <source>
        <dbReference type="ARBA" id="ARBA00023136"/>
    </source>
</evidence>